<evidence type="ECO:0000313" key="10">
    <source>
        <dbReference type="Proteomes" id="UP001303373"/>
    </source>
</evidence>
<feature type="transmembrane region" description="Helical" evidence="8">
    <location>
        <begin position="633"/>
        <end position="650"/>
    </location>
</feature>
<name>A0AAQ3R894_9PEZI</name>
<feature type="transmembrane region" description="Helical" evidence="8">
    <location>
        <begin position="471"/>
        <end position="489"/>
    </location>
</feature>
<feature type="transmembrane region" description="Helical" evidence="8">
    <location>
        <begin position="312"/>
        <end position="331"/>
    </location>
</feature>
<keyword evidence="5 8" id="KW-1133">Transmembrane helix</keyword>
<dbReference type="GO" id="GO:0035673">
    <property type="term" value="F:oligopeptide transmembrane transporter activity"/>
    <property type="evidence" value="ECO:0007669"/>
    <property type="project" value="InterPro"/>
</dbReference>
<dbReference type="AlphaFoldDB" id="A0AAQ3R894"/>
<reference evidence="9 10" key="1">
    <citation type="submission" date="2023-11" db="EMBL/GenBank/DDBJ databases">
        <title>An acidophilic fungus is an integral part of prey digestion in a carnivorous sundew plant.</title>
        <authorList>
            <person name="Tsai I.J."/>
        </authorList>
    </citation>
    <scope>NUCLEOTIDE SEQUENCE [LARGE SCALE GENOMIC DNA]</scope>
    <source>
        <strain evidence="9">169a</strain>
    </source>
</reference>
<dbReference type="Proteomes" id="UP001303373">
    <property type="component" value="Chromosome 6"/>
</dbReference>
<feature type="region of interest" description="Disordered" evidence="7">
    <location>
        <begin position="1"/>
        <end position="38"/>
    </location>
</feature>
<protein>
    <recommendedName>
        <fullName evidence="11">Oligopeptide transporter</fullName>
    </recommendedName>
</protein>
<feature type="transmembrane region" description="Helical" evidence="8">
    <location>
        <begin position="708"/>
        <end position="730"/>
    </location>
</feature>
<evidence type="ECO:0000313" key="9">
    <source>
        <dbReference type="EMBL" id="WPH01424.1"/>
    </source>
</evidence>
<dbReference type="NCBIfam" id="TIGR00728">
    <property type="entry name" value="OPT_sfam"/>
    <property type="match status" value="1"/>
</dbReference>
<dbReference type="GO" id="GO:0000329">
    <property type="term" value="C:fungal-type vacuole membrane"/>
    <property type="evidence" value="ECO:0007669"/>
    <property type="project" value="TreeGrafter"/>
</dbReference>
<comment type="subcellular location">
    <subcellularLocation>
        <location evidence="1">Membrane</location>
        <topology evidence="1">Multi-pass membrane protein</topology>
    </subcellularLocation>
</comment>
<organism evidence="9 10">
    <name type="scientific">Acrodontium crateriforme</name>
    <dbReference type="NCBI Taxonomy" id="150365"/>
    <lineage>
        <taxon>Eukaryota</taxon>
        <taxon>Fungi</taxon>
        <taxon>Dikarya</taxon>
        <taxon>Ascomycota</taxon>
        <taxon>Pezizomycotina</taxon>
        <taxon>Dothideomycetes</taxon>
        <taxon>Dothideomycetidae</taxon>
        <taxon>Mycosphaerellales</taxon>
        <taxon>Teratosphaeriaceae</taxon>
        <taxon>Acrodontium</taxon>
    </lineage>
</organism>
<comment type="similarity">
    <text evidence="2">Belongs to the oligopeptide OPT transporter family.</text>
</comment>
<evidence type="ECO:0000256" key="5">
    <source>
        <dbReference type="ARBA" id="ARBA00022989"/>
    </source>
</evidence>
<feature type="transmembrane region" description="Helical" evidence="8">
    <location>
        <begin position="373"/>
        <end position="391"/>
    </location>
</feature>
<evidence type="ECO:0008006" key="11">
    <source>
        <dbReference type="Google" id="ProtNLM"/>
    </source>
</evidence>
<dbReference type="InterPro" id="IPR004813">
    <property type="entry name" value="OPT"/>
</dbReference>
<feature type="transmembrane region" description="Helical" evidence="8">
    <location>
        <begin position="175"/>
        <end position="193"/>
    </location>
</feature>
<feature type="transmembrane region" description="Helical" evidence="8">
    <location>
        <begin position="244"/>
        <end position="266"/>
    </location>
</feature>
<evidence type="ECO:0000256" key="2">
    <source>
        <dbReference type="ARBA" id="ARBA00008807"/>
    </source>
</evidence>
<feature type="transmembrane region" description="Helical" evidence="8">
    <location>
        <begin position="671"/>
        <end position="696"/>
    </location>
</feature>
<sequence length="754" mass="82287">MSENVDSKAYGQPTLVADEKHVPINTERQNSDNELDEKAQLGYNEDELDESGTLDPFVPFNDLPDEPSRVLTFRAIFLGCCCGALVNASNVYLGLKSGWTFSANLFGAIIGFAVLKGLAKALPENFPILGGTFGPRENNIVQTAATAAGGLSSVFISGIPAMYALNLLATPKEDFWRLVALTAVGAYFGFAFATPMRKLFIIYLARELKLVFPTPLATSLTIRSMHAAATGEAIAKLKMRALSYAFSFAFVLRVVSQYCAGILWNWDFFNWVYIWSGYKNKTALLIDNWSWQIQWTPAFIGAGMLVGLNTSLSMWAGSFLAYAVIGPILVYKGIAFGRPGHSAEFPMYNGTMGFMSLSANYVKPEHPSPRFWLLWPGVLLMLAVSFTELGLQYKIIALVGKAIWRGCAQWLNTLTHGKHSFLHVADQNEEDLVEDSAEPHQQVKWWMWFPFLILMIILSCVVLGVQYQMPVGMSLLSVFLAFFFAFLAVQCTGVTDITPLTAASKASQLILGGATKSQGWLPAHAQRLNLIGGSLASMGAGQAADLVSDFRVGFLLRTPPNQQWLAQLIGTGVAVFLAPALFMIFNTAYPCIIEQFADPDFDGSCPFGAPSVAAWVAVARAVTLPVLPVPRTSGIFAICLAVFGVFMTFVKHYAYRGRFEKYRIYHPNMMCIGLAFVLQSSIYSTAMAIGSIACYVWEKRGPKSHKNYAFPVAAGFIAGEGIGGLINAIFQIIGISGSKYGAIDFGCDRIAGCN</sequence>
<evidence type="ECO:0000256" key="4">
    <source>
        <dbReference type="ARBA" id="ARBA00022692"/>
    </source>
</evidence>
<evidence type="ECO:0000256" key="3">
    <source>
        <dbReference type="ARBA" id="ARBA00022448"/>
    </source>
</evidence>
<dbReference type="EMBL" id="CP138585">
    <property type="protein sequence ID" value="WPH01424.1"/>
    <property type="molecule type" value="Genomic_DNA"/>
</dbReference>
<keyword evidence="10" id="KW-1185">Reference proteome</keyword>
<feature type="transmembrane region" description="Helical" evidence="8">
    <location>
        <begin position="564"/>
        <end position="585"/>
    </location>
</feature>
<dbReference type="PANTHER" id="PTHR31645">
    <property type="entry name" value="OLIGOPEPTIDE TRANSPORTER YGL114W-RELATED"/>
    <property type="match status" value="1"/>
</dbReference>
<keyword evidence="6 8" id="KW-0472">Membrane</keyword>
<keyword evidence="3" id="KW-0813">Transport</keyword>
<feature type="transmembrane region" description="Helical" evidence="8">
    <location>
        <begin position="140"/>
        <end position="163"/>
    </location>
</feature>
<evidence type="ECO:0000256" key="6">
    <source>
        <dbReference type="ARBA" id="ARBA00023136"/>
    </source>
</evidence>
<evidence type="ECO:0000256" key="7">
    <source>
        <dbReference type="SAM" id="MobiDB-lite"/>
    </source>
</evidence>
<proteinExistence type="inferred from homology"/>
<accession>A0AAQ3R894</accession>
<dbReference type="InterPro" id="IPR045035">
    <property type="entry name" value="YSL-like"/>
</dbReference>
<evidence type="ECO:0000256" key="1">
    <source>
        <dbReference type="ARBA" id="ARBA00004141"/>
    </source>
</evidence>
<feature type="transmembrane region" description="Helical" evidence="8">
    <location>
        <begin position="445"/>
        <end position="465"/>
    </location>
</feature>
<feature type="transmembrane region" description="Helical" evidence="8">
    <location>
        <begin position="101"/>
        <end position="119"/>
    </location>
</feature>
<keyword evidence="4 8" id="KW-0812">Transmembrane</keyword>
<dbReference type="PANTHER" id="PTHR31645:SF3">
    <property type="entry name" value="OLIGOPEPTIDE TRANSPORTER"/>
    <property type="match status" value="1"/>
</dbReference>
<evidence type="ECO:0000256" key="8">
    <source>
        <dbReference type="SAM" id="Phobius"/>
    </source>
</evidence>
<feature type="transmembrane region" description="Helical" evidence="8">
    <location>
        <begin position="75"/>
        <end position="95"/>
    </location>
</feature>
<gene>
    <name evidence="9" type="ORF">R9X50_00427000</name>
</gene>
<dbReference type="Pfam" id="PF03169">
    <property type="entry name" value="OPT"/>
    <property type="match status" value="1"/>
</dbReference>